<dbReference type="SMART" id="SM00881">
    <property type="entry name" value="CoA_binding"/>
    <property type="match status" value="1"/>
</dbReference>
<dbReference type="InterPro" id="IPR032875">
    <property type="entry name" value="Succ_CoA_lig_flav_dom"/>
</dbReference>
<dbReference type="InterPro" id="IPR003781">
    <property type="entry name" value="CoA-bd"/>
</dbReference>
<evidence type="ECO:0000256" key="3">
    <source>
        <dbReference type="ARBA" id="ARBA00022840"/>
    </source>
</evidence>
<dbReference type="SUPFAM" id="SSF55729">
    <property type="entry name" value="Acyl-CoA N-acyltransferases (Nat)"/>
    <property type="match status" value="1"/>
</dbReference>
<keyword evidence="3 5" id="KW-0067">ATP-binding</keyword>
<dbReference type="Gene3D" id="3.40.50.720">
    <property type="entry name" value="NAD(P)-binding Rossmann-like Domain"/>
    <property type="match status" value="1"/>
</dbReference>
<dbReference type="GO" id="GO:0043758">
    <property type="term" value="F:acetate-CoA ligase (ADP-forming) activity"/>
    <property type="evidence" value="ECO:0007669"/>
    <property type="project" value="InterPro"/>
</dbReference>
<dbReference type="InterPro" id="IPR043938">
    <property type="entry name" value="Ligase_CoA_dom"/>
</dbReference>
<dbReference type="Gene3D" id="3.40.630.30">
    <property type="match status" value="1"/>
</dbReference>
<organism evidence="8 9">
    <name type="scientific">Candidatus Nitrospira nitrosa</name>
    <dbReference type="NCBI Taxonomy" id="1742972"/>
    <lineage>
        <taxon>Bacteria</taxon>
        <taxon>Pseudomonadati</taxon>
        <taxon>Nitrospirota</taxon>
        <taxon>Nitrospiria</taxon>
        <taxon>Nitrospirales</taxon>
        <taxon>Nitrospiraceae</taxon>
        <taxon>Nitrospira</taxon>
    </lineage>
</organism>
<sequence length="915" mass="98895">MRTVRPLYIPPLEADHTEFGSLIMRDGSTAAIRPAEPTDATLLQQFVSRLSPESRRHRFFSESLPPVEAVASLCHSSDPCSQFTLIVTRMWEGQQHIIAAGSYWAKDAQTAEVAMAVDDGFHGKGLGTLLLERLALVAIRHNYSHLWAVTHADNLAMREVFRESGFTSHEAYEGDDMEVELSLIPTETTVTRAEVRERLAATASLRPFFHPRSVALIGASRDPKSIGYRLLEALRANEFQGAIYPVNPNASEIAGVPVYHSVHAIPEPIDLAVIAVPRQDVLSVVDECAGKDVRVLVVITAGFAEVGADGVALQKQLLEKVRQYGMRMVGPNCFGILNTAPDVQLNATFTTLFPPRGRAAMSSQSGAIGIATLAGARRFHLGISSFVSVGNKADVSTNDLLQYWEEDPATHVILLYVESLGNPRKFARIARRVSRRKPIVAVKAGRSQSGRRAASSHTAALAASNVAVDALFHQAGVIRTESLEELLALADGLSNQPLPPGRRVGIITNAGGPAILCTDACETGALVVPELSTQTKASLATFLPSAAALSNPVDLIASATPDQYAKAIETLLLAAEIDVLIILYISVAVTDTADIADGILAGIENGRKAGVTAKPVLIGWMAEGDLDRTFHLQTETIPVYHLPETPALVLSKSTSYREWQQQQPGMVPDFDDLDLSTVRKICADALSCRGAGWLTTEETRRVLSAIRLPVQAGGVARTADEAVAMAGQAGYPVAIKLASHQIVHKTEVGGVQLNLTDEETVRKAFESIRTRLSEINQRDAMDGVLVQSMVTDGVEVMIGVTDDPVFGPLIAFGLGGIHVEILGDVQFRITPLTDRDAAEMIRGIKGYRLLTGYRGHPPADLEALEETLLRVSRLVEEIPEIRELDLNPIFALPPGQGCRIVDARIRIDHHNLRPS</sequence>
<evidence type="ECO:0000256" key="1">
    <source>
        <dbReference type="ARBA" id="ARBA00022598"/>
    </source>
</evidence>
<dbReference type="PANTHER" id="PTHR43334">
    <property type="entry name" value="ACETATE--COA LIGASE [ADP-FORMING]"/>
    <property type="match status" value="1"/>
</dbReference>
<evidence type="ECO:0000313" key="9">
    <source>
        <dbReference type="Proteomes" id="UP000199032"/>
    </source>
</evidence>
<dbReference type="RefSeq" id="WP_090746798.1">
    <property type="nucleotide sequence ID" value="NZ_CZQA01000001.1"/>
</dbReference>
<dbReference type="InterPro" id="IPR011761">
    <property type="entry name" value="ATP-grasp"/>
</dbReference>
<evidence type="ECO:0000256" key="4">
    <source>
        <dbReference type="ARBA" id="ARBA00060888"/>
    </source>
</evidence>
<evidence type="ECO:0000259" key="6">
    <source>
        <dbReference type="PROSITE" id="PS50975"/>
    </source>
</evidence>
<dbReference type="Pfam" id="PF00583">
    <property type="entry name" value="Acetyltransf_1"/>
    <property type="match status" value="1"/>
</dbReference>
<reference evidence="8 9" key="1">
    <citation type="submission" date="2015-10" db="EMBL/GenBank/DDBJ databases">
        <authorList>
            <person name="Gilbert D.G."/>
        </authorList>
    </citation>
    <scope>NUCLEOTIDE SEQUENCE [LARGE SCALE GENOMIC DNA]</scope>
    <source>
        <strain evidence="8">COMA1</strain>
    </source>
</reference>
<feature type="domain" description="ATP-grasp" evidence="6">
    <location>
        <begin position="700"/>
        <end position="736"/>
    </location>
</feature>
<keyword evidence="2 5" id="KW-0547">Nucleotide-binding</keyword>
<dbReference type="Proteomes" id="UP000199032">
    <property type="component" value="Unassembled WGS sequence"/>
</dbReference>
<dbReference type="SUPFAM" id="SSF51735">
    <property type="entry name" value="NAD(P)-binding Rossmann-fold domains"/>
    <property type="match status" value="1"/>
</dbReference>
<dbReference type="GO" id="GO:0016747">
    <property type="term" value="F:acyltransferase activity, transferring groups other than amino-acyl groups"/>
    <property type="evidence" value="ECO:0007669"/>
    <property type="project" value="InterPro"/>
</dbReference>
<dbReference type="PANTHER" id="PTHR43334:SF1">
    <property type="entry name" value="3-HYDROXYPROPIONATE--COA LIGASE [ADP-FORMING]"/>
    <property type="match status" value="1"/>
</dbReference>
<dbReference type="InterPro" id="IPR013815">
    <property type="entry name" value="ATP_grasp_subdomain_1"/>
</dbReference>
<protein>
    <submittedName>
        <fullName evidence="8">Putative Acyl-CoA synthetase (NDP forming)</fullName>
    </submittedName>
</protein>
<name>A0A0S4LA95_9BACT</name>
<dbReference type="Gene3D" id="3.30.470.20">
    <property type="entry name" value="ATP-grasp fold, B domain"/>
    <property type="match status" value="1"/>
</dbReference>
<dbReference type="SUPFAM" id="SSF56059">
    <property type="entry name" value="Glutathione synthetase ATP-binding domain-like"/>
    <property type="match status" value="1"/>
</dbReference>
<dbReference type="AlphaFoldDB" id="A0A0S4LA95"/>
<evidence type="ECO:0000256" key="2">
    <source>
        <dbReference type="ARBA" id="ARBA00022741"/>
    </source>
</evidence>
<keyword evidence="1" id="KW-0436">Ligase</keyword>
<dbReference type="PROSITE" id="PS50975">
    <property type="entry name" value="ATP_GRASP"/>
    <property type="match status" value="1"/>
</dbReference>
<dbReference type="Pfam" id="PF13607">
    <property type="entry name" value="Succ_CoA_lig"/>
    <property type="match status" value="1"/>
</dbReference>
<dbReference type="Gene3D" id="3.40.50.261">
    <property type="entry name" value="Succinyl-CoA synthetase domains"/>
    <property type="match status" value="2"/>
</dbReference>
<gene>
    <name evidence="8" type="ORF">COMA1_10797</name>
</gene>
<keyword evidence="9" id="KW-1185">Reference proteome</keyword>
<dbReference type="Pfam" id="PF13549">
    <property type="entry name" value="ATP-grasp_5"/>
    <property type="match status" value="1"/>
</dbReference>
<evidence type="ECO:0000259" key="7">
    <source>
        <dbReference type="PROSITE" id="PS51186"/>
    </source>
</evidence>
<dbReference type="FunFam" id="3.30.1490.20:FF:000020">
    <property type="entry name" value="Protein lysine acetyltransferase"/>
    <property type="match status" value="1"/>
</dbReference>
<dbReference type="GO" id="GO:0005524">
    <property type="term" value="F:ATP binding"/>
    <property type="evidence" value="ECO:0007669"/>
    <property type="project" value="UniProtKB-UniRule"/>
</dbReference>
<feature type="domain" description="N-acetyltransferase" evidence="7">
    <location>
        <begin position="30"/>
        <end position="182"/>
    </location>
</feature>
<dbReference type="InterPro" id="IPR016181">
    <property type="entry name" value="Acyl_CoA_acyltransferase"/>
</dbReference>
<dbReference type="PROSITE" id="PS51186">
    <property type="entry name" value="GNAT"/>
    <property type="match status" value="1"/>
</dbReference>
<dbReference type="STRING" id="1742972.COMA1_10797"/>
<dbReference type="InterPro" id="IPR051538">
    <property type="entry name" value="Acyl-CoA_Synth/Transferase"/>
</dbReference>
<comment type="similarity">
    <text evidence="4">In the N-terminal section; belongs to the acetate CoA ligase alpha subunit family.</text>
</comment>
<accession>A0A0S4LA95</accession>
<dbReference type="InterPro" id="IPR016102">
    <property type="entry name" value="Succinyl-CoA_synth-like"/>
</dbReference>
<dbReference type="Pfam" id="PF19045">
    <property type="entry name" value="Ligase_CoA_2"/>
    <property type="match status" value="1"/>
</dbReference>
<evidence type="ECO:0000256" key="5">
    <source>
        <dbReference type="PROSITE-ProRule" id="PRU00409"/>
    </source>
</evidence>
<dbReference type="SUPFAM" id="SSF52210">
    <property type="entry name" value="Succinyl-CoA synthetase domains"/>
    <property type="match status" value="2"/>
</dbReference>
<evidence type="ECO:0000313" key="8">
    <source>
        <dbReference type="EMBL" id="CUS32758.1"/>
    </source>
</evidence>
<dbReference type="InterPro" id="IPR036291">
    <property type="entry name" value="NAD(P)-bd_dom_sf"/>
</dbReference>
<dbReference type="GO" id="GO:0046872">
    <property type="term" value="F:metal ion binding"/>
    <property type="evidence" value="ECO:0007669"/>
    <property type="project" value="InterPro"/>
</dbReference>
<dbReference type="Gene3D" id="3.30.1490.20">
    <property type="entry name" value="ATP-grasp fold, A domain"/>
    <property type="match status" value="1"/>
</dbReference>
<proteinExistence type="inferred from homology"/>
<dbReference type="Pfam" id="PF13380">
    <property type="entry name" value="CoA_binding_2"/>
    <property type="match status" value="1"/>
</dbReference>
<dbReference type="OrthoDB" id="9791027at2"/>
<dbReference type="EMBL" id="CZQA01000001">
    <property type="protein sequence ID" value="CUS32758.1"/>
    <property type="molecule type" value="Genomic_DNA"/>
</dbReference>
<dbReference type="InterPro" id="IPR000182">
    <property type="entry name" value="GNAT_dom"/>
</dbReference>